<evidence type="ECO:0000256" key="1">
    <source>
        <dbReference type="SAM" id="Phobius"/>
    </source>
</evidence>
<comment type="caution">
    <text evidence="2">The sequence shown here is derived from an EMBL/GenBank/DDBJ whole genome shotgun (WGS) entry which is preliminary data.</text>
</comment>
<accession>A0ABT6PLQ8</accession>
<proteinExistence type="predicted"/>
<name>A0ABT6PLQ8_9PSEU</name>
<dbReference type="EMBL" id="JASAOF010000004">
    <property type="protein sequence ID" value="MDI2028937.1"/>
    <property type="molecule type" value="Genomic_DNA"/>
</dbReference>
<gene>
    <name evidence="2" type="ORF">QFW96_09960</name>
</gene>
<feature type="transmembrane region" description="Helical" evidence="1">
    <location>
        <begin position="12"/>
        <end position="30"/>
    </location>
</feature>
<evidence type="ECO:0000313" key="2">
    <source>
        <dbReference type="EMBL" id="MDI2028937.1"/>
    </source>
</evidence>
<keyword evidence="1" id="KW-0812">Transmembrane</keyword>
<evidence type="ECO:0008006" key="4">
    <source>
        <dbReference type="Google" id="ProtNLM"/>
    </source>
</evidence>
<protein>
    <recommendedName>
        <fullName evidence="4">LPXTG cell wall anchor domain-containing protein</fullName>
    </recommendedName>
</protein>
<reference evidence="2 3" key="1">
    <citation type="submission" date="2023-04" db="EMBL/GenBank/DDBJ databases">
        <title>Draft genome sequence of Saccharopolyspora sp. TS4A08 isolated from sweet potato rhizospheric soil.</title>
        <authorList>
            <person name="Suksaard P."/>
            <person name="Duangmal K."/>
        </authorList>
    </citation>
    <scope>NUCLEOTIDE SEQUENCE [LARGE SCALE GENOMIC DNA]</scope>
    <source>
        <strain evidence="2 3">TS4A08</strain>
    </source>
</reference>
<dbReference type="RefSeq" id="WP_281455297.1">
    <property type="nucleotide sequence ID" value="NZ_JASAOF010000004.1"/>
</dbReference>
<dbReference type="Proteomes" id="UP001237595">
    <property type="component" value="Unassembled WGS sequence"/>
</dbReference>
<keyword evidence="1" id="KW-0472">Membrane</keyword>
<organism evidence="2 3">
    <name type="scientific">Saccharopolyspora ipomoeae</name>
    <dbReference type="NCBI Taxonomy" id="3042027"/>
    <lineage>
        <taxon>Bacteria</taxon>
        <taxon>Bacillati</taxon>
        <taxon>Actinomycetota</taxon>
        <taxon>Actinomycetes</taxon>
        <taxon>Pseudonocardiales</taxon>
        <taxon>Pseudonocardiaceae</taxon>
        <taxon>Saccharopolyspora</taxon>
    </lineage>
</organism>
<keyword evidence="3" id="KW-1185">Reference proteome</keyword>
<keyword evidence="1" id="KW-1133">Transmembrane helix</keyword>
<feature type="transmembrane region" description="Helical" evidence="1">
    <location>
        <begin position="36"/>
        <end position="57"/>
    </location>
</feature>
<sequence length="62" mass="6505">MTDETTPYEGPDPILLVAGAIALIITATVALDLSSFLQWILAGVAVIVGVVLLVASLRRRAE</sequence>
<evidence type="ECO:0000313" key="3">
    <source>
        <dbReference type="Proteomes" id="UP001237595"/>
    </source>
</evidence>